<dbReference type="VEuPathDB" id="FungiDB:FOC1_g10008944"/>
<dbReference type="EMBL" id="MRCY01000685">
    <property type="protein sequence ID" value="RKK80745.1"/>
    <property type="molecule type" value="Genomic_DNA"/>
</dbReference>
<dbReference type="Proteomes" id="UP000285860">
    <property type="component" value="Unassembled WGS sequence"/>
</dbReference>
<name>A0A420NKE3_FUSOX</name>
<dbReference type="VEuPathDB" id="FungiDB:FOIG_15334"/>
<sequence length="263" mass="30844">MPSISISEITDFLWHPPRKEPGVKRRPIDQRDPANAQYYHNWGFTVYRIYYGPDSDKYWGTLVDAMTRQTHLALGYHETERIYQEDKRHKWGSYADKSDYVDDINRLKKLFCLTVREDSSVLDGLDIPQIRELCRKELPEASKNIEGAKACFVFVADEAVLNDIARGVFVIKVVGYDWDEDRLGQGWMRIPTGNVLTFWESLLLWDFIDSDVYREIKDHWFGEESERYTWPGDASIYPTHGCSEAQTACHRNSSRFSQFRLDH</sequence>
<dbReference type="VEuPathDB" id="FungiDB:HZS61_005549"/>
<dbReference type="VEuPathDB" id="FungiDB:FOC4_g10001063"/>
<evidence type="ECO:0000313" key="1">
    <source>
        <dbReference type="EMBL" id="RKK80745.1"/>
    </source>
</evidence>
<proteinExistence type="predicted"/>
<reference evidence="1 2" key="1">
    <citation type="journal article" date="2018" name="Sci. Rep.">
        <title>Characterisation of pathogen-specific regions and novel effector candidates in Fusarium oxysporum f. sp. cepae.</title>
        <authorList>
            <person name="Armitage A.D."/>
            <person name="Taylor A."/>
            <person name="Sobczyk M.K."/>
            <person name="Baxter L."/>
            <person name="Greenfield B.P."/>
            <person name="Bates H.J."/>
            <person name="Wilson F."/>
            <person name="Jackson A.C."/>
            <person name="Ott S."/>
            <person name="Harrison R.J."/>
            <person name="Clarkson J.P."/>
        </authorList>
    </citation>
    <scope>NUCLEOTIDE SEQUENCE [LARGE SCALE GENOMIC DNA]</scope>
    <source>
        <strain evidence="1 2">Fo_A28</strain>
    </source>
</reference>
<evidence type="ECO:0000313" key="2">
    <source>
        <dbReference type="Proteomes" id="UP000285860"/>
    </source>
</evidence>
<gene>
    <name evidence="1" type="ORF">BFJ68_g17699</name>
</gene>
<dbReference type="VEuPathDB" id="FungiDB:FOMG_13312"/>
<dbReference type="VEuPathDB" id="FungiDB:FOZG_18392"/>
<protein>
    <submittedName>
        <fullName evidence="1">Uncharacterized protein</fullName>
    </submittedName>
</protein>
<accession>A0A420NKE3</accession>
<dbReference type="VEuPathDB" id="FungiDB:FOXG_16952"/>
<dbReference type="AlphaFoldDB" id="A0A420NKE3"/>
<comment type="caution">
    <text evidence="1">The sequence shown here is derived from an EMBL/GenBank/DDBJ whole genome shotgun (WGS) entry which is preliminary data.</text>
</comment>
<organism evidence="1 2">
    <name type="scientific">Fusarium oxysporum</name>
    <name type="common">Fusarium vascular wilt</name>
    <dbReference type="NCBI Taxonomy" id="5507"/>
    <lineage>
        <taxon>Eukaryota</taxon>
        <taxon>Fungi</taxon>
        <taxon>Dikarya</taxon>
        <taxon>Ascomycota</taxon>
        <taxon>Pezizomycotina</taxon>
        <taxon>Sordariomycetes</taxon>
        <taxon>Hypocreomycetidae</taxon>
        <taxon>Hypocreales</taxon>
        <taxon>Nectriaceae</taxon>
        <taxon>Fusarium</taxon>
        <taxon>Fusarium oxysporum species complex</taxon>
    </lineage>
</organism>